<dbReference type="AlphaFoldDB" id="A0A917J196"/>
<dbReference type="Proteomes" id="UP000627292">
    <property type="component" value="Unassembled WGS sequence"/>
</dbReference>
<protein>
    <submittedName>
        <fullName evidence="1">Uncharacterized protein</fullName>
    </submittedName>
</protein>
<evidence type="ECO:0000313" key="1">
    <source>
        <dbReference type="EMBL" id="GGH75274.1"/>
    </source>
</evidence>
<comment type="caution">
    <text evidence="1">The sequence shown here is derived from an EMBL/GenBank/DDBJ whole genome shotgun (WGS) entry which is preliminary data.</text>
</comment>
<organism evidence="1 2">
    <name type="scientific">Filimonas zeae</name>
    <dbReference type="NCBI Taxonomy" id="1737353"/>
    <lineage>
        <taxon>Bacteria</taxon>
        <taxon>Pseudomonadati</taxon>
        <taxon>Bacteroidota</taxon>
        <taxon>Chitinophagia</taxon>
        <taxon>Chitinophagales</taxon>
        <taxon>Chitinophagaceae</taxon>
        <taxon>Filimonas</taxon>
    </lineage>
</organism>
<name>A0A917J196_9BACT</name>
<evidence type="ECO:0000313" key="2">
    <source>
        <dbReference type="Proteomes" id="UP000627292"/>
    </source>
</evidence>
<proteinExistence type="predicted"/>
<keyword evidence="2" id="KW-1185">Reference proteome</keyword>
<reference evidence="1" key="2">
    <citation type="submission" date="2020-09" db="EMBL/GenBank/DDBJ databases">
        <authorList>
            <person name="Sun Q."/>
            <person name="Zhou Y."/>
        </authorList>
    </citation>
    <scope>NUCLEOTIDE SEQUENCE</scope>
    <source>
        <strain evidence="1">CGMCC 1.15290</strain>
    </source>
</reference>
<gene>
    <name evidence="1" type="ORF">GCM10011379_38690</name>
</gene>
<sequence length="89" mass="9822">MAMMAAADMEMVAAAAEMAVVVVAAVEAAVDVVVVAEETKGCTHQPVILFWEVMERSVQMLTFLRLLFCSHGGMQNFRKATLQRPEHRL</sequence>
<accession>A0A917J196</accession>
<dbReference type="EMBL" id="BMIB01000004">
    <property type="protein sequence ID" value="GGH75274.1"/>
    <property type="molecule type" value="Genomic_DNA"/>
</dbReference>
<reference evidence="1" key="1">
    <citation type="journal article" date="2014" name="Int. J. Syst. Evol. Microbiol.">
        <title>Complete genome sequence of Corynebacterium casei LMG S-19264T (=DSM 44701T), isolated from a smear-ripened cheese.</title>
        <authorList>
            <consortium name="US DOE Joint Genome Institute (JGI-PGF)"/>
            <person name="Walter F."/>
            <person name="Albersmeier A."/>
            <person name="Kalinowski J."/>
            <person name="Ruckert C."/>
        </authorList>
    </citation>
    <scope>NUCLEOTIDE SEQUENCE</scope>
    <source>
        <strain evidence="1">CGMCC 1.15290</strain>
    </source>
</reference>